<keyword evidence="1" id="KW-0720">Serine protease</keyword>
<keyword evidence="3" id="KW-1133">Transmembrane helix</keyword>
<comment type="catalytic activity">
    <reaction evidence="1">
        <text>Hydrolysis of proteins in presence of ATP.</text>
        <dbReference type="EC" id="3.4.21.53"/>
    </reaction>
</comment>
<protein>
    <recommendedName>
        <fullName evidence="1">endopeptidase La</fullName>
        <ecNumber evidence="1">3.4.21.53</ecNumber>
    </recommendedName>
</protein>
<comment type="caution">
    <text evidence="5">The sequence shown here is derived from an EMBL/GenBank/DDBJ whole genome shotgun (WGS) entry which is preliminary data.</text>
</comment>
<proteinExistence type="inferred from homology"/>
<evidence type="ECO:0000259" key="4">
    <source>
        <dbReference type="PROSITE" id="PS51786"/>
    </source>
</evidence>
<dbReference type="Pfam" id="PF05362">
    <property type="entry name" value="Lon_C"/>
    <property type="match status" value="1"/>
</dbReference>
<reference evidence="5 6" key="1">
    <citation type="submission" date="2020-08" db="EMBL/GenBank/DDBJ databases">
        <title>Sequencing the genomes of 1000 actinobacteria strains.</title>
        <authorList>
            <person name="Klenk H.-P."/>
        </authorList>
    </citation>
    <scope>NUCLEOTIDE SEQUENCE [LARGE SCALE GENOMIC DNA]</scope>
    <source>
        <strain evidence="5 6">DSM 23974</strain>
    </source>
</reference>
<dbReference type="Proteomes" id="UP000540191">
    <property type="component" value="Unassembled WGS sequence"/>
</dbReference>
<keyword evidence="1" id="KW-0378">Hydrolase</keyword>
<evidence type="ECO:0000256" key="1">
    <source>
        <dbReference type="PROSITE-ProRule" id="PRU01122"/>
    </source>
</evidence>
<dbReference type="RefSeq" id="WP_343059304.1">
    <property type="nucleotide sequence ID" value="NZ_JACHNA010000001.1"/>
</dbReference>
<dbReference type="Gene3D" id="2.30.42.10">
    <property type="match status" value="1"/>
</dbReference>
<dbReference type="GO" id="GO:0004176">
    <property type="term" value="F:ATP-dependent peptidase activity"/>
    <property type="evidence" value="ECO:0007669"/>
    <property type="project" value="UniProtKB-UniRule"/>
</dbReference>
<dbReference type="InterPro" id="IPR027065">
    <property type="entry name" value="Lon_Prtase"/>
</dbReference>
<dbReference type="Gene3D" id="3.30.230.10">
    <property type="match status" value="1"/>
</dbReference>
<dbReference type="PANTHER" id="PTHR10046">
    <property type="entry name" value="ATP DEPENDENT LON PROTEASE FAMILY MEMBER"/>
    <property type="match status" value="1"/>
</dbReference>
<evidence type="ECO:0000256" key="3">
    <source>
        <dbReference type="SAM" id="Phobius"/>
    </source>
</evidence>
<dbReference type="SUPFAM" id="SSF50156">
    <property type="entry name" value="PDZ domain-like"/>
    <property type="match status" value="1"/>
</dbReference>
<dbReference type="SUPFAM" id="SSF54211">
    <property type="entry name" value="Ribosomal protein S5 domain 2-like"/>
    <property type="match status" value="1"/>
</dbReference>
<comment type="similarity">
    <text evidence="1">Belongs to the peptidase S16 family.</text>
</comment>
<keyword evidence="3" id="KW-0472">Membrane</keyword>
<name>A0A7W7M3E8_9MICC</name>
<dbReference type="InterPro" id="IPR001478">
    <property type="entry name" value="PDZ"/>
</dbReference>
<feature type="domain" description="Lon proteolytic" evidence="4">
    <location>
        <begin position="269"/>
        <end position="367"/>
    </location>
</feature>
<dbReference type="InterPro" id="IPR020568">
    <property type="entry name" value="Ribosomal_Su5_D2-typ_SF"/>
</dbReference>
<dbReference type="GO" id="GO:0004252">
    <property type="term" value="F:serine-type endopeptidase activity"/>
    <property type="evidence" value="ECO:0007669"/>
    <property type="project" value="UniProtKB-UniRule"/>
</dbReference>
<dbReference type="PROSITE" id="PS51786">
    <property type="entry name" value="LON_PROTEOLYTIC"/>
    <property type="match status" value="1"/>
</dbReference>
<evidence type="ECO:0000313" key="5">
    <source>
        <dbReference type="EMBL" id="MBB4735540.1"/>
    </source>
</evidence>
<gene>
    <name evidence="5" type="ORF">HDA30_001048</name>
</gene>
<dbReference type="GO" id="GO:0030163">
    <property type="term" value="P:protein catabolic process"/>
    <property type="evidence" value="ECO:0007669"/>
    <property type="project" value="InterPro"/>
</dbReference>
<evidence type="ECO:0000313" key="6">
    <source>
        <dbReference type="Proteomes" id="UP000540191"/>
    </source>
</evidence>
<feature type="active site" evidence="1">
    <location>
        <position position="319"/>
    </location>
</feature>
<dbReference type="GO" id="GO:0005524">
    <property type="term" value="F:ATP binding"/>
    <property type="evidence" value="ECO:0007669"/>
    <property type="project" value="InterPro"/>
</dbReference>
<sequence>MSRSCRPARAADERAARPAGRSGAATGRRRLAGAVAVVSAAVALCAPTPYLVEGPGPAIDVLGELEGRQVLSVAVDAGADLPVKVEEDGGSGRLDLTTVMVGGPPTSTTMLPDLVAALLDPGQDLSPRETVYPTGTTAEEVSRGNSAAMVSSQQVAVAAALGELGVDYESHLVVSEIAEGSRAGEVLRSGDVLLRAGDEPVTGMESLVSVVDASQGHPVRLQIRRDGETSTVQVPVAPAPANAGQRWQMGVYLQRDYDVPVEVEMRLDEIGGPSAGLMFSLAVIDRLTPGEATGGRHIAGTGTVTEDGSVGPIGGIAQKVRGARRVGAEVFLAPQDNCADLDGRVPEGITVYAVDTVGTARAVLRAVAEDSAPDGVRTCG</sequence>
<feature type="region of interest" description="Disordered" evidence="2">
    <location>
        <begin position="1"/>
        <end position="25"/>
    </location>
</feature>
<accession>A0A7W7M3E8</accession>
<feature type="active site" evidence="1">
    <location>
        <position position="274"/>
    </location>
</feature>
<dbReference type="AlphaFoldDB" id="A0A7W7M3E8"/>
<keyword evidence="3" id="KW-0812">Transmembrane</keyword>
<evidence type="ECO:0000256" key="2">
    <source>
        <dbReference type="SAM" id="MobiDB-lite"/>
    </source>
</evidence>
<dbReference type="Pfam" id="PF13180">
    <property type="entry name" value="PDZ_2"/>
    <property type="match status" value="1"/>
</dbReference>
<dbReference type="InterPro" id="IPR014721">
    <property type="entry name" value="Ribsml_uS5_D2-typ_fold_subgr"/>
</dbReference>
<dbReference type="SMART" id="SM00228">
    <property type="entry name" value="PDZ"/>
    <property type="match status" value="1"/>
</dbReference>
<dbReference type="InterPro" id="IPR008269">
    <property type="entry name" value="Lon_proteolytic"/>
</dbReference>
<keyword evidence="6" id="KW-1185">Reference proteome</keyword>
<dbReference type="EC" id="3.4.21.53" evidence="1"/>
<dbReference type="EMBL" id="JACHNA010000001">
    <property type="protein sequence ID" value="MBB4735540.1"/>
    <property type="molecule type" value="Genomic_DNA"/>
</dbReference>
<feature type="transmembrane region" description="Helical" evidence="3">
    <location>
        <begin position="31"/>
        <end position="52"/>
    </location>
</feature>
<keyword evidence="1" id="KW-0645">Protease</keyword>
<dbReference type="InterPro" id="IPR036034">
    <property type="entry name" value="PDZ_sf"/>
</dbReference>
<organism evidence="5 6">
    <name type="scientific">Micrococcus cohnii</name>
    <dbReference type="NCBI Taxonomy" id="993416"/>
    <lineage>
        <taxon>Bacteria</taxon>
        <taxon>Bacillati</taxon>
        <taxon>Actinomycetota</taxon>
        <taxon>Actinomycetes</taxon>
        <taxon>Micrococcales</taxon>
        <taxon>Micrococcaceae</taxon>
        <taxon>Micrococcus</taxon>
    </lineage>
</organism>
<dbReference type="GO" id="GO:0006508">
    <property type="term" value="P:proteolysis"/>
    <property type="evidence" value="ECO:0007669"/>
    <property type="project" value="UniProtKB-KW"/>
</dbReference>